<accession>A0A7G7W5I5</accession>
<name>A0A7G7W5I5_9BACT</name>
<reference evidence="1 2" key="1">
    <citation type="submission" date="2020-08" db="EMBL/GenBank/DDBJ databases">
        <title>Hymenobacter sp. S2-20-2 genome sequencing.</title>
        <authorList>
            <person name="Jin L."/>
        </authorList>
    </citation>
    <scope>NUCLEOTIDE SEQUENCE [LARGE SCALE GENOMIC DNA]</scope>
    <source>
        <strain evidence="1 2">S2-20-2</strain>
    </source>
</reference>
<proteinExistence type="predicted"/>
<organism evidence="1 2">
    <name type="scientific">Hymenobacter sediminicola</name>
    <dbReference type="NCBI Taxonomy" id="2761579"/>
    <lineage>
        <taxon>Bacteria</taxon>
        <taxon>Pseudomonadati</taxon>
        <taxon>Bacteroidota</taxon>
        <taxon>Cytophagia</taxon>
        <taxon>Cytophagales</taxon>
        <taxon>Hymenobacteraceae</taxon>
        <taxon>Hymenobacter</taxon>
    </lineage>
</organism>
<keyword evidence="2" id="KW-1185">Reference proteome</keyword>
<sequence length="256" mass="28447">MLRSILLMILAGVAFLSSCVAYSPMQPAISTIRKAGEVELTTSLQHSIRLEAGAVYSPISHLLLSGTGAVRPRGQTVEPLGTLQGEVGLGTYWALGPQWQINGLMGYGRAVSNQNSLDVLGSNTLYRAHYHKLYGQVSGVCYSTESNAGFVYRLSQVRFDALDYFYPAEAGAIPISRLLYHEALWFYRHKLGQQTMRWHWQIAGGFSVPQGRRQKEPEYGPDKWAIYEANRNLSGVPMLSMGIVFQLGNQRKSKND</sequence>
<dbReference type="RefSeq" id="WP_185887555.1">
    <property type="nucleotide sequence ID" value="NZ_CP060202.1"/>
</dbReference>
<protein>
    <submittedName>
        <fullName evidence="1">Uncharacterized protein</fullName>
    </submittedName>
</protein>
<dbReference type="EMBL" id="CP060202">
    <property type="protein sequence ID" value="QNH61628.1"/>
    <property type="molecule type" value="Genomic_DNA"/>
</dbReference>
<evidence type="ECO:0000313" key="2">
    <source>
        <dbReference type="Proteomes" id="UP000515489"/>
    </source>
</evidence>
<evidence type="ECO:0000313" key="1">
    <source>
        <dbReference type="EMBL" id="QNH61628.1"/>
    </source>
</evidence>
<dbReference type="Proteomes" id="UP000515489">
    <property type="component" value="Chromosome"/>
</dbReference>
<dbReference type="PROSITE" id="PS51257">
    <property type="entry name" value="PROKAR_LIPOPROTEIN"/>
    <property type="match status" value="1"/>
</dbReference>
<gene>
    <name evidence="1" type="ORF">H4317_15910</name>
</gene>
<dbReference type="KEGG" id="hsk:H4317_15910"/>
<dbReference type="AlphaFoldDB" id="A0A7G7W5I5"/>